<organism evidence="2 3">
    <name type="scientific">Dendrobium catenatum</name>
    <dbReference type="NCBI Taxonomy" id="906689"/>
    <lineage>
        <taxon>Eukaryota</taxon>
        <taxon>Viridiplantae</taxon>
        <taxon>Streptophyta</taxon>
        <taxon>Embryophyta</taxon>
        <taxon>Tracheophyta</taxon>
        <taxon>Spermatophyta</taxon>
        <taxon>Magnoliopsida</taxon>
        <taxon>Liliopsida</taxon>
        <taxon>Asparagales</taxon>
        <taxon>Orchidaceae</taxon>
        <taxon>Epidendroideae</taxon>
        <taxon>Malaxideae</taxon>
        <taxon>Dendrobiinae</taxon>
        <taxon>Dendrobium</taxon>
    </lineage>
</organism>
<protein>
    <recommendedName>
        <fullName evidence="1">Tf2-1-like SH3-like domain-containing protein</fullName>
    </recommendedName>
</protein>
<evidence type="ECO:0000313" key="3">
    <source>
        <dbReference type="Proteomes" id="UP000233837"/>
    </source>
</evidence>
<dbReference type="EMBL" id="KZ503004">
    <property type="protein sequence ID" value="PKU69721.1"/>
    <property type="molecule type" value="Genomic_DNA"/>
</dbReference>
<gene>
    <name evidence="2" type="ORF">MA16_Dca022676</name>
</gene>
<dbReference type="AlphaFoldDB" id="A0A2I0W238"/>
<dbReference type="PANTHER" id="PTHR37984:SF5">
    <property type="entry name" value="PROTEIN NYNRIN-LIKE"/>
    <property type="match status" value="1"/>
</dbReference>
<dbReference type="InterPro" id="IPR036397">
    <property type="entry name" value="RNaseH_sf"/>
</dbReference>
<accession>A0A2I0W238</accession>
<reference evidence="2 3" key="2">
    <citation type="journal article" date="2017" name="Nature">
        <title>The Apostasia genome and the evolution of orchids.</title>
        <authorList>
            <person name="Zhang G.Q."/>
            <person name="Liu K.W."/>
            <person name="Li Z."/>
            <person name="Lohaus R."/>
            <person name="Hsiao Y.Y."/>
            <person name="Niu S.C."/>
            <person name="Wang J.Y."/>
            <person name="Lin Y.C."/>
            <person name="Xu Q."/>
            <person name="Chen L.J."/>
            <person name="Yoshida K."/>
            <person name="Fujiwara S."/>
            <person name="Wang Z.W."/>
            <person name="Zhang Y.Q."/>
            <person name="Mitsuda N."/>
            <person name="Wang M."/>
            <person name="Liu G.H."/>
            <person name="Pecoraro L."/>
            <person name="Huang H.X."/>
            <person name="Xiao X.J."/>
            <person name="Lin M."/>
            <person name="Wu X.Y."/>
            <person name="Wu W.L."/>
            <person name="Chen Y.Y."/>
            <person name="Chang S.B."/>
            <person name="Sakamoto S."/>
            <person name="Ohme-Takagi M."/>
            <person name="Yagi M."/>
            <person name="Zeng S.J."/>
            <person name="Shen C.Y."/>
            <person name="Yeh C.M."/>
            <person name="Luo Y.B."/>
            <person name="Tsai W.C."/>
            <person name="Van de Peer Y."/>
            <person name="Liu Z.J."/>
        </authorList>
    </citation>
    <scope>NUCLEOTIDE SEQUENCE [LARGE SCALE GENOMIC DNA]</scope>
    <source>
        <tissue evidence="2">The whole plant</tissue>
    </source>
</reference>
<dbReference type="PANTHER" id="PTHR37984">
    <property type="entry name" value="PROTEIN CBG26694"/>
    <property type="match status" value="1"/>
</dbReference>
<keyword evidence="3" id="KW-1185">Reference proteome</keyword>
<evidence type="ECO:0000313" key="2">
    <source>
        <dbReference type="EMBL" id="PKU69721.1"/>
    </source>
</evidence>
<reference evidence="2 3" key="1">
    <citation type="journal article" date="2016" name="Sci. Rep.">
        <title>The Dendrobium catenatum Lindl. genome sequence provides insights into polysaccharide synthase, floral development and adaptive evolution.</title>
        <authorList>
            <person name="Zhang G.Q."/>
            <person name="Xu Q."/>
            <person name="Bian C."/>
            <person name="Tsai W.C."/>
            <person name="Yeh C.M."/>
            <person name="Liu K.W."/>
            <person name="Yoshida K."/>
            <person name="Zhang L.S."/>
            <person name="Chang S.B."/>
            <person name="Chen F."/>
            <person name="Shi Y."/>
            <person name="Su Y.Y."/>
            <person name="Zhang Y.Q."/>
            <person name="Chen L.J."/>
            <person name="Yin Y."/>
            <person name="Lin M."/>
            <person name="Huang H."/>
            <person name="Deng H."/>
            <person name="Wang Z.W."/>
            <person name="Zhu S.L."/>
            <person name="Zhao X."/>
            <person name="Deng C."/>
            <person name="Niu S.C."/>
            <person name="Huang J."/>
            <person name="Wang M."/>
            <person name="Liu G.H."/>
            <person name="Yang H.J."/>
            <person name="Xiao X.J."/>
            <person name="Hsiao Y.Y."/>
            <person name="Wu W.L."/>
            <person name="Chen Y.Y."/>
            <person name="Mitsuda N."/>
            <person name="Ohme-Takagi M."/>
            <person name="Luo Y.B."/>
            <person name="Van de Peer Y."/>
            <person name="Liu Z.J."/>
        </authorList>
    </citation>
    <scope>NUCLEOTIDE SEQUENCE [LARGE SCALE GENOMIC DNA]</scope>
    <source>
        <tissue evidence="2">The whole plant</tissue>
    </source>
</reference>
<proteinExistence type="predicted"/>
<name>A0A2I0W238_9ASPA</name>
<dbReference type="InterPro" id="IPR050951">
    <property type="entry name" value="Retrovirus_Pol_polyprotein"/>
</dbReference>
<dbReference type="GO" id="GO:0003676">
    <property type="term" value="F:nucleic acid binding"/>
    <property type="evidence" value="ECO:0007669"/>
    <property type="project" value="InterPro"/>
</dbReference>
<dbReference type="Proteomes" id="UP000233837">
    <property type="component" value="Unassembled WGS sequence"/>
</dbReference>
<dbReference type="Pfam" id="PF24626">
    <property type="entry name" value="SH3_Tf2-1"/>
    <property type="match status" value="1"/>
</dbReference>
<feature type="domain" description="Tf2-1-like SH3-like" evidence="1">
    <location>
        <begin position="103"/>
        <end position="164"/>
    </location>
</feature>
<dbReference type="Gene3D" id="3.30.420.10">
    <property type="entry name" value="Ribonuclease H-like superfamily/Ribonuclease H"/>
    <property type="match status" value="1"/>
</dbReference>
<sequence length="187" mass="21028">MLRCLVQEHPKLWDELLSQAEFAYNSMPNRSTGTSPFHIVYTKVPNHTVDVAVLPKCNSRSAGQLVEQFTTMLQEVRLKLIESNEAYKAAADSHRRQRIFKPGELVMVRLRRERLPPGTYSKLGRRKVGLFPILQKINDNAYIIDLPANFGTPSTFNVTDLSPYYPTDDAATTLSAETADPSMVGES</sequence>
<evidence type="ECO:0000259" key="1">
    <source>
        <dbReference type="Pfam" id="PF24626"/>
    </source>
</evidence>
<dbReference type="InterPro" id="IPR056924">
    <property type="entry name" value="SH3_Tf2-1"/>
</dbReference>